<feature type="domain" description="ABC transporter" evidence="10">
    <location>
        <begin position="10"/>
        <end position="250"/>
    </location>
</feature>
<dbReference type="SUPFAM" id="SSF52540">
    <property type="entry name" value="P-loop containing nucleoside triphosphate hydrolases"/>
    <property type="match status" value="1"/>
</dbReference>
<dbReference type="RefSeq" id="WP_035324589.1">
    <property type="nucleotide sequence ID" value="NZ_CP015125.1"/>
</dbReference>
<dbReference type="CDD" id="cd03214">
    <property type="entry name" value="ABC_Iron-Siderophores_B12_Hemin"/>
    <property type="match status" value="1"/>
</dbReference>
<dbReference type="SMART" id="SM00382">
    <property type="entry name" value="AAA"/>
    <property type="match status" value="1"/>
</dbReference>
<dbReference type="GO" id="GO:0016887">
    <property type="term" value="F:ATP hydrolysis activity"/>
    <property type="evidence" value="ECO:0007669"/>
    <property type="project" value="InterPro"/>
</dbReference>
<dbReference type="AlphaFoldDB" id="A0A0A2GSQ1"/>
<dbReference type="EMBL" id="JSAQ01000001">
    <property type="protein sequence ID" value="KGO05533.1"/>
    <property type="molecule type" value="Genomic_DNA"/>
</dbReference>
<keyword evidence="5" id="KW-0547">Nucleotide-binding</keyword>
<evidence type="ECO:0000256" key="7">
    <source>
        <dbReference type="ARBA" id="ARBA00023004"/>
    </source>
</evidence>
<dbReference type="PANTHER" id="PTHR42771">
    <property type="entry name" value="IRON(3+)-HYDROXAMATE IMPORT ATP-BINDING PROTEIN FHUC"/>
    <property type="match status" value="1"/>
</dbReference>
<dbReference type="PATRIC" id="fig|1300343.5.peg.2391"/>
<keyword evidence="9" id="KW-0472">Membrane</keyword>
<dbReference type="InterPro" id="IPR027417">
    <property type="entry name" value="P-loop_NTPase"/>
</dbReference>
<keyword evidence="3" id="KW-1003">Cell membrane</keyword>
<evidence type="ECO:0000256" key="1">
    <source>
        <dbReference type="ARBA" id="ARBA00004202"/>
    </source>
</evidence>
<dbReference type="InterPro" id="IPR003439">
    <property type="entry name" value="ABC_transporter-like_ATP-bd"/>
</dbReference>
<keyword evidence="4" id="KW-0410">Iron transport</keyword>
<evidence type="ECO:0000256" key="3">
    <source>
        <dbReference type="ARBA" id="ARBA00022475"/>
    </source>
</evidence>
<keyword evidence="2" id="KW-0813">Transport</keyword>
<keyword evidence="7" id="KW-0408">Iron</keyword>
<dbReference type="GO" id="GO:0005886">
    <property type="term" value="C:plasma membrane"/>
    <property type="evidence" value="ECO:0007669"/>
    <property type="project" value="UniProtKB-SubCell"/>
</dbReference>
<keyword evidence="12" id="KW-1185">Reference proteome</keyword>
<dbReference type="GO" id="GO:0006826">
    <property type="term" value="P:iron ion transport"/>
    <property type="evidence" value="ECO:0007669"/>
    <property type="project" value="UniProtKB-KW"/>
</dbReference>
<comment type="subcellular location">
    <subcellularLocation>
        <location evidence="1">Cell membrane</location>
        <topology evidence="1">Peripheral membrane protein</topology>
    </subcellularLocation>
</comment>
<dbReference type="KEGG" id="ddo:I597_2370"/>
<evidence type="ECO:0000256" key="8">
    <source>
        <dbReference type="ARBA" id="ARBA00023065"/>
    </source>
</evidence>
<dbReference type="Pfam" id="PF00005">
    <property type="entry name" value="ABC_tran"/>
    <property type="match status" value="1"/>
</dbReference>
<comment type="caution">
    <text evidence="11">The sequence shown here is derived from an EMBL/GenBank/DDBJ whole genome shotgun (WGS) entry which is preliminary data.</text>
</comment>
<gene>
    <name evidence="11" type="ORF">NV36_00845</name>
</gene>
<dbReference type="PANTHER" id="PTHR42771:SF2">
    <property type="entry name" value="IRON(3+)-HYDROXAMATE IMPORT ATP-BINDING PROTEIN FHUC"/>
    <property type="match status" value="1"/>
</dbReference>
<dbReference type="Proteomes" id="UP000030140">
    <property type="component" value="Unassembled WGS sequence"/>
</dbReference>
<organism evidence="11 12">
    <name type="scientific">Dokdonia donghaensis DSW-1</name>
    <dbReference type="NCBI Taxonomy" id="1300343"/>
    <lineage>
        <taxon>Bacteria</taxon>
        <taxon>Pseudomonadati</taxon>
        <taxon>Bacteroidota</taxon>
        <taxon>Flavobacteriia</taxon>
        <taxon>Flavobacteriales</taxon>
        <taxon>Flavobacteriaceae</taxon>
        <taxon>Dokdonia</taxon>
    </lineage>
</organism>
<dbReference type="InterPro" id="IPR051535">
    <property type="entry name" value="Siderophore_ABC-ATPase"/>
</dbReference>
<accession>A0A0A2GSQ1</accession>
<name>A0A0A2GSQ1_9FLAO</name>
<sequence>MQSINNHITLSTKDLVIGYNNNREETPIAKNLNIHCRTGELIALVGINGSGKSTLLRTLAGLQEPLAGAVYINDKEIAKVTPALLAQQLSVVLTNQAISKNLTIAELVALGRQPYTNWLGTLTEVDKDIIITALKRTETYILKDKKCYELSDGQLQRVLIARALAQDTPIIMLDEPMTHLDLHHKASILNLLARIATEERKTVIFSTHEIDYAITRCDKMIVMKERQALYDTPEALIAQGVFDVLFPSHNVGFNRKNRIFFLKK</sequence>
<evidence type="ECO:0000259" key="10">
    <source>
        <dbReference type="PROSITE" id="PS50893"/>
    </source>
</evidence>
<evidence type="ECO:0000313" key="11">
    <source>
        <dbReference type="EMBL" id="KGO05533.1"/>
    </source>
</evidence>
<evidence type="ECO:0000256" key="5">
    <source>
        <dbReference type="ARBA" id="ARBA00022741"/>
    </source>
</evidence>
<evidence type="ECO:0000256" key="2">
    <source>
        <dbReference type="ARBA" id="ARBA00022448"/>
    </source>
</evidence>
<keyword evidence="8" id="KW-0406">Ion transport</keyword>
<dbReference type="OrthoDB" id="9787851at2"/>
<dbReference type="GO" id="GO:0005524">
    <property type="term" value="F:ATP binding"/>
    <property type="evidence" value="ECO:0007669"/>
    <property type="project" value="UniProtKB-KW"/>
</dbReference>
<reference evidence="11 12" key="1">
    <citation type="submission" date="2014-10" db="EMBL/GenBank/DDBJ databases">
        <title>Draft genome sequence of the proteorhodopsin-containing marine bacterium Dokdonia donghaensis.</title>
        <authorList>
            <person name="Gomez-Consarnau L."/>
            <person name="Gonzalez J.M."/>
            <person name="Riedel T."/>
            <person name="Jaenicke S."/>
            <person name="Wagner-Doebler I."/>
            <person name="Fuhrman J.A."/>
        </authorList>
    </citation>
    <scope>NUCLEOTIDE SEQUENCE [LARGE SCALE GENOMIC DNA]</scope>
    <source>
        <strain evidence="11 12">DSW-1</strain>
    </source>
</reference>
<dbReference type="Gene3D" id="3.40.50.300">
    <property type="entry name" value="P-loop containing nucleotide triphosphate hydrolases"/>
    <property type="match status" value="1"/>
</dbReference>
<evidence type="ECO:0000313" key="12">
    <source>
        <dbReference type="Proteomes" id="UP000030140"/>
    </source>
</evidence>
<evidence type="ECO:0000256" key="9">
    <source>
        <dbReference type="ARBA" id="ARBA00023136"/>
    </source>
</evidence>
<evidence type="ECO:0000256" key="6">
    <source>
        <dbReference type="ARBA" id="ARBA00022840"/>
    </source>
</evidence>
<dbReference type="InterPro" id="IPR003593">
    <property type="entry name" value="AAA+_ATPase"/>
</dbReference>
<evidence type="ECO:0000256" key="4">
    <source>
        <dbReference type="ARBA" id="ARBA00022496"/>
    </source>
</evidence>
<proteinExistence type="predicted"/>
<protein>
    <submittedName>
        <fullName evidence="11">ABC transporter ATP-binding protein</fullName>
    </submittedName>
</protein>
<keyword evidence="6 11" id="KW-0067">ATP-binding</keyword>
<dbReference type="PROSITE" id="PS50893">
    <property type="entry name" value="ABC_TRANSPORTER_2"/>
    <property type="match status" value="1"/>
</dbReference>